<comment type="caution">
    <text evidence="2">The sequence shown here is derived from an EMBL/GenBank/DDBJ whole genome shotgun (WGS) entry which is preliminary data.</text>
</comment>
<gene>
    <name evidence="2" type="ORF">GCM10010412_020720</name>
</gene>
<feature type="domain" description="Methyltransferase type 11" evidence="1">
    <location>
        <begin position="48"/>
        <end position="129"/>
    </location>
</feature>
<accession>A0ABN3RI21</accession>
<organism evidence="2 3">
    <name type="scientific">Nonomuraea recticatena</name>
    <dbReference type="NCBI Taxonomy" id="46178"/>
    <lineage>
        <taxon>Bacteria</taxon>
        <taxon>Bacillati</taxon>
        <taxon>Actinomycetota</taxon>
        <taxon>Actinomycetes</taxon>
        <taxon>Streptosporangiales</taxon>
        <taxon>Streptosporangiaceae</taxon>
        <taxon>Nonomuraea</taxon>
    </lineage>
</organism>
<dbReference type="Proteomes" id="UP001501666">
    <property type="component" value="Unassembled WGS sequence"/>
</dbReference>
<dbReference type="EMBL" id="BAAATE010000004">
    <property type="protein sequence ID" value="GAA2653009.1"/>
    <property type="molecule type" value="Genomic_DNA"/>
</dbReference>
<keyword evidence="3" id="KW-1185">Reference proteome</keyword>
<sequence length="248" mass="27920">MITLGDMADVRSVAHRGDLFEQRIREQGSEELGRRIDLLVAGCAHDPPPYLDRFGAKVTGVDEDLPAVRALMPGRTELHAWTLGDLRSVPIPPRSFDVIQVTFVIERIQHAELVLDRMLNGLRPGGLLLLRMRDRSTAYGLCDRLTPSWLRRLLWRRLVRAEVREQIAGPLPAVYEPVASREGMHAFCLMRGLMITDDVTTVSGPARGRIGSAVVRVVDKLSRGRFTSSYDEVTMVIRKPHNHFARLI</sequence>
<name>A0ABN3RI21_9ACTN</name>
<dbReference type="SUPFAM" id="SSF53335">
    <property type="entry name" value="S-adenosyl-L-methionine-dependent methyltransferases"/>
    <property type="match status" value="1"/>
</dbReference>
<evidence type="ECO:0000313" key="2">
    <source>
        <dbReference type="EMBL" id="GAA2653009.1"/>
    </source>
</evidence>
<protein>
    <recommendedName>
        <fullName evidence="1">Methyltransferase type 11 domain-containing protein</fullName>
    </recommendedName>
</protein>
<reference evidence="2 3" key="1">
    <citation type="journal article" date="2019" name="Int. J. Syst. Evol. Microbiol.">
        <title>The Global Catalogue of Microorganisms (GCM) 10K type strain sequencing project: providing services to taxonomists for standard genome sequencing and annotation.</title>
        <authorList>
            <consortium name="The Broad Institute Genomics Platform"/>
            <consortium name="The Broad Institute Genome Sequencing Center for Infectious Disease"/>
            <person name="Wu L."/>
            <person name="Ma J."/>
        </authorList>
    </citation>
    <scope>NUCLEOTIDE SEQUENCE [LARGE SCALE GENOMIC DNA]</scope>
    <source>
        <strain evidence="2 3">JCM 6835</strain>
    </source>
</reference>
<evidence type="ECO:0000259" key="1">
    <source>
        <dbReference type="Pfam" id="PF08241"/>
    </source>
</evidence>
<dbReference type="Gene3D" id="3.40.50.150">
    <property type="entry name" value="Vaccinia Virus protein VP39"/>
    <property type="match status" value="1"/>
</dbReference>
<evidence type="ECO:0000313" key="3">
    <source>
        <dbReference type="Proteomes" id="UP001501666"/>
    </source>
</evidence>
<proteinExistence type="predicted"/>
<dbReference type="InterPro" id="IPR013216">
    <property type="entry name" value="Methyltransf_11"/>
</dbReference>
<dbReference type="InterPro" id="IPR029063">
    <property type="entry name" value="SAM-dependent_MTases_sf"/>
</dbReference>
<dbReference type="Pfam" id="PF08241">
    <property type="entry name" value="Methyltransf_11"/>
    <property type="match status" value="1"/>
</dbReference>